<gene>
    <name evidence="1" type="ORF">ACH5RR_027309</name>
</gene>
<dbReference type="EMBL" id="JBJUIK010000011">
    <property type="protein sequence ID" value="KAL3514592.1"/>
    <property type="molecule type" value="Genomic_DNA"/>
</dbReference>
<protein>
    <recommendedName>
        <fullName evidence="3">ATP-dependent DNA helicase</fullName>
    </recommendedName>
</protein>
<reference evidence="1 2" key="1">
    <citation type="submission" date="2024-11" db="EMBL/GenBank/DDBJ databases">
        <title>A near-complete genome assembly of Cinchona calisaya.</title>
        <authorList>
            <person name="Lian D.C."/>
            <person name="Zhao X.W."/>
            <person name="Wei L."/>
        </authorList>
    </citation>
    <scope>NUCLEOTIDE SEQUENCE [LARGE SCALE GENOMIC DNA]</scope>
    <source>
        <tissue evidence="1">Nenye</tissue>
    </source>
</reference>
<evidence type="ECO:0000313" key="2">
    <source>
        <dbReference type="Proteomes" id="UP001630127"/>
    </source>
</evidence>
<organism evidence="1 2">
    <name type="scientific">Cinchona calisaya</name>
    <dbReference type="NCBI Taxonomy" id="153742"/>
    <lineage>
        <taxon>Eukaryota</taxon>
        <taxon>Viridiplantae</taxon>
        <taxon>Streptophyta</taxon>
        <taxon>Embryophyta</taxon>
        <taxon>Tracheophyta</taxon>
        <taxon>Spermatophyta</taxon>
        <taxon>Magnoliopsida</taxon>
        <taxon>eudicotyledons</taxon>
        <taxon>Gunneridae</taxon>
        <taxon>Pentapetalae</taxon>
        <taxon>asterids</taxon>
        <taxon>lamiids</taxon>
        <taxon>Gentianales</taxon>
        <taxon>Rubiaceae</taxon>
        <taxon>Cinchonoideae</taxon>
        <taxon>Cinchoneae</taxon>
        <taxon>Cinchona</taxon>
    </lineage>
</organism>
<name>A0ABD2Z8Z7_9GENT</name>
<accession>A0ABD2Z8Z7</accession>
<evidence type="ECO:0000313" key="1">
    <source>
        <dbReference type="EMBL" id="KAL3514592.1"/>
    </source>
</evidence>
<sequence>MTLHSARGQKLFIVTAQDATIMLLRRRFQMIMPGFQVRLLSLHAKWIARVFIDETCLMISEKAPFSDEKIILPEPVKGWDLRQIWSRVTCTVSIKLNNGS</sequence>
<evidence type="ECO:0008006" key="3">
    <source>
        <dbReference type="Google" id="ProtNLM"/>
    </source>
</evidence>
<dbReference type="Proteomes" id="UP001630127">
    <property type="component" value="Unassembled WGS sequence"/>
</dbReference>
<dbReference type="AlphaFoldDB" id="A0ABD2Z8Z7"/>
<keyword evidence="2" id="KW-1185">Reference proteome</keyword>
<proteinExistence type="predicted"/>
<comment type="caution">
    <text evidence="1">The sequence shown here is derived from an EMBL/GenBank/DDBJ whole genome shotgun (WGS) entry which is preliminary data.</text>
</comment>